<comment type="similarity">
    <text evidence="2">Belongs to the beta-eliminating lyase family.</text>
</comment>
<dbReference type="Gene3D" id="3.90.1150.10">
    <property type="entry name" value="Aspartate Aminotransferase, domain 1"/>
    <property type="match status" value="1"/>
</dbReference>
<reference evidence="7 8" key="1">
    <citation type="journal article" date="2009" name="Stand. Genomic Sci.">
        <title>Complete genome sequence of Thermanaerovibrio acidaminovorans type strain (Su883).</title>
        <authorList>
            <person name="Chovatia M."/>
            <person name="Sikorski J."/>
            <person name="Schroder M."/>
            <person name="Lapidus A."/>
            <person name="Nolan M."/>
            <person name="Tice H."/>
            <person name="Glavina Del Rio T."/>
            <person name="Copeland A."/>
            <person name="Cheng J.F."/>
            <person name="Lucas S."/>
            <person name="Chen F."/>
            <person name="Bruce D."/>
            <person name="Goodwin L."/>
            <person name="Pitluck S."/>
            <person name="Ivanova N."/>
            <person name="Mavromatis K."/>
            <person name="Ovchinnikova G."/>
            <person name="Pati A."/>
            <person name="Chen A."/>
            <person name="Palaniappan K."/>
            <person name="Land M."/>
            <person name="Hauser L."/>
            <person name="Chang Y.J."/>
            <person name="Jeffries C.D."/>
            <person name="Chain P."/>
            <person name="Saunders E."/>
            <person name="Detter J.C."/>
            <person name="Brettin T."/>
            <person name="Rohde M."/>
            <person name="Goker M."/>
            <person name="Spring S."/>
            <person name="Bristow J."/>
            <person name="Markowitz V."/>
            <person name="Hugenholtz P."/>
            <person name="Kyrpides N.C."/>
            <person name="Klenk H.P."/>
            <person name="Eisen J.A."/>
        </authorList>
    </citation>
    <scope>NUCLEOTIDE SEQUENCE [LARGE SCALE GENOMIC DNA]</scope>
    <source>
        <strain evidence="8">ATCC 49978 / DSM 6589 / Su883</strain>
    </source>
</reference>
<evidence type="ECO:0000256" key="3">
    <source>
        <dbReference type="ARBA" id="ARBA00022898"/>
    </source>
</evidence>
<evidence type="ECO:0000313" key="7">
    <source>
        <dbReference type="EMBL" id="ACZ18878.1"/>
    </source>
</evidence>
<proteinExistence type="inferred from homology"/>
<dbReference type="EnsemblBacteria" id="ACZ18878">
    <property type="protein sequence ID" value="ACZ18878"/>
    <property type="gene ID" value="Taci_0642"/>
</dbReference>
<dbReference type="PANTHER" id="PTHR32325">
    <property type="entry name" value="BETA-ELIMINATING LYASE-LIKE PROTEIN-RELATED"/>
    <property type="match status" value="1"/>
</dbReference>
<dbReference type="NCBIfam" id="NF009709">
    <property type="entry name" value="PRK13238.1"/>
    <property type="match status" value="1"/>
</dbReference>
<dbReference type="AlphaFoldDB" id="D1B9C5"/>
<keyword evidence="3 5" id="KW-0663">Pyridoxal phosphate</keyword>
<dbReference type="RefSeq" id="WP_012869394.1">
    <property type="nucleotide sequence ID" value="NC_013522.1"/>
</dbReference>
<evidence type="ECO:0000256" key="1">
    <source>
        <dbReference type="ARBA" id="ARBA00001933"/>
    </source>
</evidence>
<feature type="domain" description="Aromatic amino acid beta-eliminating lyase/threonine aldolase" evidence="6">
    <location>
        <begin position="48"/>
        <end position="425"/>
    </location>
</feature>
<dbReference type="Pfam" id="PF01212">
    <property type="entry name" value="Beta_elim_lyase"/>
    <property type="match status" value="1"/>
</dbReference>
<comment type="cofactor">
    <cofactor evidence="1 5">
        <name>pyridoxal 5'-phosphate</name>
        <dbReference type="ChEBI" id="CHEBI:597326"/>
    </cofactor>
</comment>
<accession>D1B9C5</accession>
<dbReference type="InterPro" id="IPR015422">
    <property type="entry name" value="PyrdxlP-dep_Trfase_small"/>
</dbReference>
<evidence type="ECO:0000256" key="5">
    <source>
        <dbReference type="PIRSR" id="PIRSR611166-50"/>
    </source>
</evidence>
<dbReference type="Proteomes" id="UP000002030">
    <property type="component" value="Chromosome"/>
</dbReference>
<dbReference type="HOGENOM" id="CLU_047223_0_0_0"/>
<evidence type="ECO:0000313" key="8">
    <source>
        <dbReference type="Proteomes" id="UP000002030"/>
    </source>
</evidence>
<dbReference type="GO" id="GO:0009034">
    <property type="term" value="F:tryptophanase activity"/>
    <property type="evidence" value="ECO:0007669"/>
    <property type="project" value="UniProtKB-EC"/>
</dbReference>
<dbReference type="eggNOG" id="COG3033">
    <property type="taxonomic scope" value="Bacteria"/>
</dbReference>
<dbReference type="EC" id="4.1.99.1" evidence="7"/>
<organism evidence="7 8">
    <name type="scientific">Thermanaerovibrio acidaminovorans (strain ATCC 49978 / DSM 6589 / Su883)</name>
    <name type="common">Selenomonas acidaminovorans</name>
    <dbReference type="NCBI Taxonomy" id="525903"/>
    <lineage>
        <taxon>Bacteria</taxon>
        <taxon>Thermotogati</taxon>
        <taxon>Synergistota</taxon>
        <taxon>Synergistia</taxon>
        <taxon>Synergistales</taxon>
        <taxon>Synergistaceae</taxon>
        <taxon>Thermanaerovibrio</taxon>
    </lineage>
</organism>
<evidence type="ECO:0000256" key="4">
    <source>
        <dbReference type="ARBA" id="ARBA00023239"/>
    </source>
</evidence>
<dbReference type="InterPro" id="IPR015421">
    <property type="entry name" value="PyrdxlP-dep_Trfase_major"/>
</dbReference>
<keyword evidence="4 7" id="KW-0456">Lyase</keyword>
<dbReference type="PANTHER" id="PTHR32325:SF4">
    <property type="entry name" value="TRYPTOPHANASE"/>
    <property type="match status" value="1"/>
</dbReference>
<dbReference type="PATRIC" id="fig|525903.6.peg.648"/>
<dbReference type="SUPFAM" id="SSF53383">
    <property type="entry name" value="PLP-dependent transferases"/>
    <property type="match status" value="1"/>
</dbReference>
<keyword evidence="8" id="KW-1185">Reference proteome</keyword>
<protein>
    <submittedName>
        <fullName evidence="7">Tryptophanase</fullName>
        <ecNumber evidence="7">4.1.99.1</ecNumber>
    </submittedName>
</protein>
<dbReference type="EMBL" id="CP001818">
    <property type="protein sequence ID" value="ACZ18878.1"/>
    <property type="molecule type" value="Genomic_DNA"/>
</dbReference>
<evidence type="ECO:0000256" key="2">
    <source>
        <dbReference type="ARBA" id="ARBA00009721"/>
    </source>
</evidence>
<gene>
    <name evidence="7" type="ordered locus">Taci_0642</name>
</gene>
<dbReference type="InterPro" id="IPR015424">
    <property type="entry name" value="PyrdxlP-dep_Trfase"/>
</dbReference>
<name>D1B9C5_THEAS</name>
<evidence type="ECO:0000259" key="6">
    <source>
        <dbReference type="Pfam" id="PF01212"/>
    </source>
</evidence>
<dbReference type="Gene3D" id="3.40.640.10">
    <property type="entry name" value="Type I PLP-dependent aspartate aminotransferase-like (Major domain)"/>
    <property type="match status" value="1"/>
</dbReference>
<sequence length="464" mass="51379">MVRRIQPEPFRIKMVEPVSIPDKAQREEALKRGHFNLFGLRSEDVYIDLLTDSGTGAMSKQQWAALMRGDEAYAGATSFYALKEAVKDILGFDYVIPCHQGRAAENVTFGALVKPGDRIPFNMPFDTTRAHIFNVGAEPVDCVIDEAYDPAKYHPFKGNVDIAKLEKAIQTYGVERIPLIMVTITNNSGGGQPVSLANLREVRKVADKYGIPLFLDAARMAENAYFIKTREEACKDMSVAEILKACMDCADAITVSAKKDPLVNIGGLVCTRTEDLYYKILPRVILFEGFATYGGLAGRDLECLAQGLREMVQEDYLSHRIAQVAYLGDLLDEAGVPFVKPTGGHAIFIDAAAFLPHIPQKYYPADVLGVEVYREGAVRGIGLGALAFATEDEATGEIVYPKLELFRLAINRRTYTNSHMEYVAETIINVYKRRDSIRYGLKVDFAPAAKGLHHFLAHLSPVSL</sequence>
<dbReference type="KEGG" id="tai:Taci_0642"/>
<dbReference type="STRING" id="525903.Taci_0642"/>
<dbReference type="InterPro" id="IPR011166">
    <property type="entry name" value="Beta-eliminating_lyase"/>
</dbReference>
<dbReference type="PIRSF" id="PIRSF001386">
    <property type="entry name" value="Trpase"/>
    <property type="match status" value="1"/>
</dbReference>
<dbReference type="OrthoDB" id="9764079at2"/>
<feature type="modified residue" description="N6-(pyridoxal phosphate)lysine" evidence="5">
    <location>
        <position position="259"/>
    </location>
</feature>
<dbReference type="InterPro" id="IPR001597">
    <property type="entry name" value="ArAA_b-elim_lyase/Thr_aldolase"/>
</dbReference>